<comment type="caution">
    <text evidence="2">The sequence shown here is derived from an EMBL/GenBank/DDBJ whole genome shotgun (WGS) entry which is preliminary data.</text>
</comment>
<gene>
    <name evidence="2" type="ORF">Bpfe_021361</name>
</gene>
<name>A0AAD8B8B2_BIOPF</name>
<evidence type="ECO:0000313" key="3">
    <source>
        <dbReference type="Proteomes" id="UP001233172"/>
    </source>
</evidence>
<reference evidence="2" key="1">
    <citation type="journal article" date="2023" name="PLoS Negl. Trop. Dis.">
        <title>A genome sequence for Biomphalaria pfeifferi, the major vector snail for the human-infecting parasite Schistosoma mansoni.</title>
        <authorList>
            <person name="Bu L."/>
            <person name="Lu L."/>
            <person name="Laidemitt M.R."/>
            <person name="Zhang S.M."/>
            <person name="Mutuku M."/>
            <person name="Mkoji G."/>
            <person name="Steinauer M."/>
            <person name="Loker E.S."/>
        </authorList>
    </citation>
    <scope>NUCLEOTIDE SEQUENCE</scope>
    <source>
        <strain evidence="2">KasaAsao</strain>
    </source>
</reference>
<dbReference type="EMBL" id="JASAOG010000128">
    <property type="protein sequence ID" value="KAK0049268.1"/>
    <property type="molecule type" value="Genomic_DNA"/>
</dbReference>
<dbReference type="Proteomes" id="UP001233172">
    <property type="component" value="Unassembled WGS sequence"/>
</dbReference>
<proteinExistence type="predicted"/>
<accession>A0AAD8B8B2</accession>
<dbReference type="AlphaFoldDB" id="A0AAD8B8B2"/>
<keyword evidence="3" id="KW-1185">Reference proteome</keyword>
<protein>
    <submittedName>
        <fullName evidence="2">BPTI/Kunitz domain-containing protein 4</fullName>
    </submittedName>
</protein>
<sequence>MKIFMLGLLGILVVSTSAISLLPDIMLGTCVERCSNDLVIRAVTGLGGCPDGYTCRSNGCGHTCQPDLLIGQKRCSTDCPIGCNLFFTASSCGICICGDLIG</sequence>
<reference evidence="2" key="2">
    <citation type="submission" date="2023-04" db="EMBL/GenBank/DDBJ databases">
        <authorList>
            <person name="Bu L."/>
            <person name="Lu L."/>
            <person name="Laidemitt M.R."/>
            <person name="Zhang S.M."/>
            <person name="Mutuku M."/>
            <person name="Mkoji G."/>
            <person name="Steinauer M."/>
            <person name="Loker E.S."/>
        </authorList>
    </citation>
    <scope>NUCLEOTIDE SEQUENCE</scope>
    <source>
        <strain evidence="2">KasaAsao</strain>
        <tissue evidence="2">Whole Snail</tissue>
    </source>
</reference>
<feature type="signal peptide" evidence="1">
    <location>
        <begin position="1"/>
        <end position="18"/>
    </location>
</feature>
<evidence type="ECO:0000313" key="2">
    <source>
        <dbReference type="EMBL" id="KAK0049268.1"/>
    </source>
</evidence>
<feature type="chain" id="PRO_5041991711" evidence="1">
    <location>
        <begin position="19"/>
        <end position="102"/>
    </location>
</feature>
<keyword evidence="1" id="KW-0732">Signal</keyword>
<organism evidence="2 3">
    <name type="scientific">Biomphalaria pfeifferi</name>
    <name type="common">Bloodfluke planorb</name>
    <name type="synonym">Freshwater snail</name>
    <dbReference type="NCBI Taxonomy" id="112525"/>
    <lineage>
        <taxon>Eukaryota</taxon>
        <taxon>Metazoa</taxon>
        <taxon>Spiralia</taxon>
        <taxon>Lophotrochozoa</taxon>
        <taxon>Mollusca</taxon>
        <taxon>Gastropoda</taxon>
        <taxon>Heterobranchia</taxon>
        <taxon>Euthyneura</taxon>
        <taxon>Panpulmonata</taxon>
        <taxon>Hygrophila</taxon>
        <taxon>Lymnaeoidea</taxon>
        <taxon>Planorbidae</taxon>
        <taxon>Biomphalaria</taxon>
    </lineage>
</organism>
<evidence type="ECO:0000256" key="1">
    <source>
        <dbReference type="SAM" id="SignalP"/>
    </source>
</evidence>